<dbReference type="RefSeq" id="WP_239565240.1">
    <property type="nucleotide sequence ID" value="NZ_BAABIN010000015.1"/>
</dbReference>
<dbReference type="AlphaFoldDB" id="A0A938XWB0"/>
<dbReference type="Proteomes" id="UP000717624">
    <property type="component" value="Unassembled WGS sequence"/>
</dbReference>
<comment type="caution">
    <text evidence="1">The sequence shown here is derived from an EMBL/GenBank/DDBJ whole genome shotgun (WGS) entry which is preliminary data.</text>
</comment>
<protein>
    <recommendedName>
        <fullName evidence="3">RAMA domain-containing protein</fullName>
    </recommendedName>
</protein>
<evidence type="ECO:0000313" key="1">
    <source>
        <dbReference type="EMBL" id="MBM7589106.1"/>
    </source>
</evidence>
<dbReference type="EMBL" id="JAFBEB010000002">
    <property type="protein sequence ID" value="MBM7589106.1"/>
    <property type="molecule type" value="Genomic_DNA"/>
</dbReference>
<keyword evidence="2" id="KW-1185">Reference proteome</keyword>
<gene>
    <name evidence="1" type="ORF">JOD01_000704</name>
</gene>
<proteinExistence type="predicted"/>
<accession>A0A938XWB0</accession>
<reference evidence="1" key="1">
    <citation type="submission" date="2021-01" db="EMBL/GenBank/DDBJ databases">
        <title>Genomic Encyclopedia of Type Strains, Phase IV (KMG-IV): sequencing the most valuable type-strain genomes for metagenomic binning, comparative biology and taxonomic classification.</title>
        <authorList>
            <person name="Goeker M."/>
        </authorList>
    </citation>
    <scope>NUCLEOTIDE SEQUENCE</scope>
    <source>
        <strain evidence="1">DSM 25523</strain>
    </source>
</reference>
<organism evidence="1 2">
    <name type="scientific">Brevibacillus fulvus</name>
    <dbReference type="NCBI Taxonomy" id="1125967"/>
    <lineage>
        <taxon>Bacteria</taxon>
        <taxon>Bacillati</taxon>
        <taxon>Bacillota</taxon>
        <taxon>Bacilli</taxon>
        <taxon>Bacillales</taxon>
        <taxon>Paenibacillaceae</taxon>
        <taxon>Brevibacillus</taxon>
    </lineage>
</organism>
<name>A0A938XWB0_9BACL</name>
<sequence length="267" mass="30984">MRLYLRRLASARILAEVSKEPFEFQAIRYAANYAKIQSVAELVSKLFSPYIERYRNEYDASDLTPTERATRIITEFLEKNNSDKTFNKKQRIILIAADFDEQTLSACAWLVHNHVDISCLQIQPMKVENQLFLHVNRLLPVQKLDDYFVEVADTGKSLAKVDGELKINRTYLPRMDKLFEWGIIQQGDILSIKGYKDSEATAINPKNIEYKGQKLSYNQWGQRVTGWSSICIYQWAISQRHGELLDTLRKERLLQDMNENEGAKGEP</sequence>
<evidence type="ECO:0008006" key="3">
    <source>
        <dbReference type="Google" id="ProtNLM"/>
    </source>
</evidence>
<evidence type="ECO:0000313" key="2">
    <source>
        <dbReference type="Proteomes" id="UP000717624"/>
    </source>
</evidence>